<proteinExistence type="predicted"/>
<comment type="caution">
    <text evidence="15">The sequence shown here is derived from an EMBL/GenBank/DDBJ whole genome shotgun (WGS) entry which is preliminary data.</text>
</comment>
<dbReference type="InterPro" id="IPR013783">
    <property type="entry name" value="Ig-like_fold"/>
</dbReference>
<keyword evidence="7" id="KW-1015">Disulfide bond</keyword>
<dbReference type="InterPro" id="IPR003599">
    <property type="entry name" value="Ig_sub"/>
</dbReference>
<evidence type="ECO:0000256" key="2">
    <source>
        <dbReference type="ARBA" id="ARBA00022475"/>
    </source>
</evidence>
<dbReference type="InterPro" id="IPR013106">
    <property type="entry name" value="Ig_V-set"/>
</dbReference>
<dbReference type="InterPro" id="IPR036179">
    <property type="entry name" value="Ig-like_dom_sf"/>
</dbReference>
<evidence type="ECO:0000256" key="3">
    <source>
        <dbReference type="ARBA" id="ARBA00022692"/>
    </source>
</evidence>
<dbReference type="GO" id="GO:0006955">
    <property type="term" value="P:immune response"/>
    <property type="evidence" value="ECO:0007669"/>
    <property type="project" value="TreeGrafter"/>
</dbReference>
<evidence type="ECO:0000313" key="15">
    <source>
        <dbReference type="EMBL" id="KAK2846174.1"/>
    </source>
</evidence>
<feature type="domain" description="Ig-like" evidence="14">
    <location>
        <begin position="31"/>
        <end position="112"/>
    </location>
</feature>
<dbReference type="AlphaFoldDB" id="A0AA88N085"/>
<dbReference type="GO" id="GO:0042102">
    <property type="term" value="P:positive regulation of T cell proliferation"/>
    <property type="evidence" value="ECO:0007669"/>
    <property type="project" value="TreeGrafter"/>
</dbReference>
<evidence type="ECO:0000256" key="9">
    <source>
        <dbReference type="ARBA" id="ARBA00023180"/>
    </source>
</evidence>
<dbReference type="PANTHER" id="PTHR25466:SF14">
    <property type="entry name" value="BUTYROPHILIN SUBFAMILY 2 MEMBER A2-LIKE-RELATED"/>
    <property type="match status" value="1"/>
</dbReference>
<keyword evidence="3 12" id="KW-0812">Transmembrane</keyword>
<keyword evidence="6 12" id="KW-0472">Membrane</keyword>
<evidence type="ECO:0000256" key="10">
    <source>
        <dbReference type="ARBA" id="ARBA00023319"/>
    </source>
</evidence>
<evidence type="ECO:0000313" key="16">
    <source>
        <dbReference type="Proteomes" id="UP001187315"/>
    </source>
</evidence>
<name>A0AA88N085_TACVA</name>
<evidence type="ECO:0000256" key="12">
    <source>
        <dbReference type="SAM" id="Phobius"/>
    </source>
</evidence>
<dbReference type="GO" id="GO:0009897">
    <property type="term" value="C:external side of plasma membrane"/>
    <property type="evidence" value="ECO:0007669"/>
    <property type="project" value="TreeGrafter"/>
</dbReference>
<keyword evidence="4 13" id="KW-0732">Signal</keyword>
<evidence type="ECO:0000259" key="14">
    <source>
        <dbReference type="PROSITE" id="PS50835"/>
    </source>
</evidence>
<dbReference type="SUPFAM" id="SSF48726">
    <property type="entry name" value="Immunoglobulin"/>
    <property type="match status" value="2"/>
</dbReference>
<keyword evidence="2" id="KW-1003">Cell membrane</keyword>
<keyword evidence="10" id="KW-0393">Immunoglobulin domain</keyword>
<dbReference type="Proteomes" id="UP001187315">
    <property type="component" value="Unassembled WGS sequence"/>
</dbReference>
<dbReference type="GO" id="GO:0042130">
    <property type="term" value="P:negative regulation of T cell proliferation"/>
    <property type="evidence" value="ECO:0007669"/>
    <property type="project" value="TreeGrafter"/>
</dbReference>
<evidence type="ECO:0000256" key="4">
    <source>
        <dbReference type="ARBA" id="ARBA00022729"/>
    </source>
</evidence>
<feature type="region of interest" description="Disordered" evidence="11">
    <location>
        <begin position="307"/>
        <end position="358"/>
    </location>
</feature>
<dbReference type="SMART" id="SM00406">
    <property type="entry name" value="IGv"/>
    <property type="match status" value="2"/>
</dbReference>
<accession>A0AA88N085</accession>
<evidence type="ECO:0000256" key="6">
    <source>
        <dbReference type="ARBA" id="ARBA00023136"/>
    </source>
</evidence>
<evidence type="ECO:0000256" key="8">
    <source>
        <dbReference type="ARBA" id="ARBA00023170"/>
    </source>
</evidence>
<protein>
    <recommendedName>
        <fullName evidence="14">Ig-like domain-containing protein</fullName>
    </recommendedName>
</protein>
<evidence type="ECO:0000256" key="5">
    <source>
        <dbReference type="ARBA" id="ARBA00022989"/>
    </source>
</evidence>
<feature type="signal peptide" evidence="13">
    <location>
        <begin position="1"/>
        <end position="21"/>
    </location>
</feature>
<dbReference type="EMBL" id="JAVHJS010000010">
    <property type="protein sequence ID" value="KAK2846174.1"/>
    <property type="molecule type" value="Genomic_DNA"/>
</dbReference>
<reference evidence="15" key="1">
    <citation type="submission" date="2023-08" db="EMBL/GenBank/DDBJ databases">
        <title>Pelteobagrus vachellii genome.</title>
        <authorList>
            <person name="Liu H."/>
        </authorList>
    </citation>
    <scope>NUCLEOTIDE SEQUENCE</scope>
    <source>
        <strain evidence="15">PRFRI_2022a</strain>
        <tissue evidence="15">Muscle</tissue>
    </source>
</reference>
<evidence type="ECO:0000256" key="11">
    <source>
        <dbReference type="SAM" id="MobiDB-lite"/>
    </source>
</evidence>
<dbReference type="Pfam" id="PF07686">
    <property type="entry name" value="V-set"/>
    <property type="match status" value="2"/>
</dbReference>
<feature type="compositionally biased region" description="Polar residues" evidence="11">
    <location>
        <begin position="313"/>
        <end position="322"/>
    </location>
</feature>
<evidence type="ECO:0000256" key="13">
    <source>
        <dbReference type="SAM" id="SignalP"/>
    </source>
</evidence>
<feature type="chain" id="PRO_5041638516" description="Ig-like domain-containing protein" evidence="13">
    <location>
        <begin position="22"/>
        <end position="358"/>
    </location>
</feature>
<comment type="subcellular location">
    <subcellularLocation>
        <location evidence="1">Cell membrane</location>
        <topology evidence="1">Single-pass type I membrane protein</topology>
    </subcellularLocation>
</comment>
<dbReference type="PANTHER" id="PTHR25466">
    <property type="entry name" value="T-LYMPHOCYTE ACTIVATION ANTIGEN"/>
    <property type="match status" value="1"/>
</dbReference>
<feature type="domain" description="Ig-like" evidence="14">
    <location>
        <begin position="132"/>
        <end position="222"/>
    </location>
</feature>
<dbReference type="SMART" id="SM00409">
    <property type="entry name" value="IG"/>
    <property type="match status" value="2"/>
</dbReference>
<dbReference type="GO" id="GO:0031295">
    <property type="term" value="P:T cell costimulation"/>
    <property type="evidence" value="ECO:0007669"/>
    <property type="project" value="TreeGrafter"/>
</dbReference>
<evidence type="ECO:0000256" key="1">
    <source>
        <dbReference type="ARBA" id="ARBA00004251"/>
    </source>
</evidence>
<organism evidence="15 16">
    <name type="scientific">Tachysurus vachellii</name>
    <name type="common">Darkbarbel catfish</name>
    <name type="synonym">Pelteobagrus vachellii</name>
    <dbReference type="NCBI Taxonomy" id="175792"/>
    <lineage>
        <taxon>Eukaryota</taxon>
        <taxon>Metazoa</taxon>
        <taxon>Chordata</taxon>
        <taxon>Craniata</taxon>
        <taxon>Vertebrata</taxon>
        <taxon>Euteleostomi</taxon>
        <taxon>Actinopterygii</taxon>
        <taxon>Neopterygii</taxon>
        <taxon>Teleostei</taxon>
        <taxon>Ostariophysi</taxon>
        <taxon>Siluriformes</taxon>
        <taxon>Bagridae</taxon>
        <taxon>Tachysurus</taxon>
    </lineage>
</organism>
<dbReference type="InterPro" id="IPR007110">
    <property type="entry name" value="Ig-like_dom"/>
</dbReference>
<dbReference type="InterPro" id="IPR051713">
    <property type="entry name" value="T-cell_Activation_Regulation"/>
</dbReference>
<dbReference type="PROSITE" id="PS50835">
    <property type="entry name" value="IG_LIKE"/>
    <property type="match status" value="2"/>
</dbReference>
<feature type="compositionally biased region" description="Polar residues" evidence="11">
    <location>
        <begin position="336"/>
        <end position="358"/>
    </location>
</feature>
<evidence type="ECO:0000256" key="7">
    <source>
        <dbReference type="ARBA" id="ARBA00023157"/>
    </source>
</evidence>
<keyword evidence="5 12" id="KW-1133">Transmembrane helix</keyword>
<keyword evidence="9" id="KW-0325">Glycoprotein</keyword>
<keyword evidence="8" id="KW-0675">Receptor</keyword>
<dbReference type="GO" id="GO:0007166">
    <property type="term" value="P:cell surface receptor signaling pathway"/>
    <property type="evidence" value="ECO:0007669"/>
    <property type="project" value="TreeGrafter"/>
</dbReference>
<keyword evidence="16" id="KW-1185">Reference proteome</keyword>
<gene>
    <name evidence="15" type="ORF">Q7C36_011028</name>
</gene>
<feature type="transmembrane region" description="Helical" evidence="12">
    <location>
        <begin position="276"/>
        <end position="296"/>
    </location>
</feature>
<dbReference type="Gene3D" id="2.60.40.10">
    <property type="entry name" value="Immunoglobulins"/>
    <property type="match status" value="2"/>
</dbReference>
<dbReference type="GO" id="GO:0071222">
    <property type="term" value="P:cellular response to lipopolysaccharide"/>
    <property type="evidence" value="ECO:0007669"/>
    <property type="project" value="TreeGrafter"/>
</dbReference>
<sequence length="358" mass="40376">MMKCVMSILFHFFCCSLKGNGETEEITAYTGDSVLLPCSCNELHRKPDTFTWKKSTNNWTQISPESDEYKERFQLVNDHSSGNLSLLISHLTEQDGGVYRCYFEWDEYRDVNLTVKGCRLIHQRVNVAGIVGQSVLLPCSCSELQAKPHTFRWNFYKGPYGINIFPKEQTNLYTDRVQVFNDHPPGNVSLLLSHLTVEDGGFYRCEINNKINTDVKLTVKVSTLVSCLHSPHITLFIYNLLNLSLLTGAPTRPSSSTPVITTTSPHSRPEPLNTTIIISTAVGVLLLLILGGVIFWKHRVQRRGQIKIDDGQAGQQKKQLSRPTPFMRPVSAEPPTFTSSHIVDQRAQTDSTDSGYFY</sequence>